<accession>A0A0H4QH10</accession>
<dbReference type="PANTHER" id="PTHR36924:SF1">
    <property type="entry name" value="ANTITOXIN HIGA-1"/>
    <property type="match status" value="1"/>
</dbReference>
<dbReference type="InterPro" id="IPR013430">
    <property type="entry name" value="Toxin_antidote_HigA"/>
</dbReference>
<dbReference type="PROSITE" id="PS50943">
    <property type="entry name" value="HTH_CROC1"/>
    <property type="match status" value="1"/>
</dbReference>
<evidence type="ECO:0000256" key="1">
    <source>
        <dbReference type="ARBA" id="ARBA00023125"/>
    </source>
</evidence>
<feature type="domain" description="HTH cro/C1-type" evidence="2">
    <location>
        <begin position="18"/>
        <end position="72"/>
    </location>
</feature>
<dbReference type="SMART" id="SM00530">
    <property type="entry name" value="HTH_XRE"/>
    <property type="match status" value="1"/>
</dbReference>
<sequence length="89" mass="10257">MLILTNEDLIAIHPGYYIKQYLEDENISQQVFAKNLNVSISVISQLTSGEVELDTQLISKLSAYFHTSKRLWINLNANYKQTMKKIEHG</sequence>
<dbReference type="Proteomes" id="UP000036106">
    <property type="component" value="Chromosome"/>
</dbReference>
<proteinExistence type="predicted"/>
<dbReference type="InterPro" id="IPR010982">
    <property type="entry name" value="Lambda_DNA-bd_dom_sf"/>
</dbReference>
<dbReference type="OrthoDB" id="9796786at2"/>
<evidence type="ECO:0000313" key="3">
    <source>
        <dbReference type="EMBL" id="AKP67227.1"/>
    </source>
</evidence>
<dbReference type="STRING" id="1007676.ABM34_06540"/>
<dbReference type="SUPFAM" id="SSF47413">
    <property type="entry name" value="lambda repressor-like DNA-binding domains"/>
    <property type="match status" value="1"/>
</dbReference>
<gene>
    <name evidence="3" type="ORF">ABM34_06540</name>
</gene>
<name>A0A0H4QH10_9LACO</name>
<dbReference type="Pfam" id="PF01381">
    <property type="entry name" value="HTH_3"/>
    <property type="match status" value="1"/>
</dbReference>
<dbReference type="InterPro" id="IPR001387">
    <property type="entry name" value="Cro/C1-type_HTH"/>
</dbReference>
<dbReference type="GO" id="GO:0003677">
    <property type="term" value="F:DNA binding"/>
    <property type="evidence" value="ECO:0007669"/>
    <property type="project" value="UniProtKB-KW"/>
</dbReference>
<dbReference type="PATRIC" id="fig|1007676.4.peg.1300"/>
<protein>
    <recommendedName>
        <fullName evidence="2">HTH cro/C1-type domain-containing protein</fullName>
    </recommendedName>
</protein>
<organism evidence="3 4">
    <name type="scientific">Companilactobacillus ginsenosidimutans</name>
    <dbReference type="NCBI Taxonomy" id="1007676"/>
    <lineage>
        <taxon>Bacteria</taxon>
        <taxon>Bacillati</taxon>
        <taxon>Bacillota</taxon>
        <taxon>Bacilli</taxon>
        <taxon>Lactobacillales</taxon>
        <taxon>Lactobacillaceae</taxon>
        <taxon>Companilactobacillus</taxon>
    </lineage>
</organism>
<dbReference type="AlphaFoldDB" id="A0A0H4QH10"/>
<keyword evidence="4" id="KW-1185">Reference proteome</keyword>
<keyword evidence="1" id="KW-0238">DNA-binding</keyword>
<evidence type="ECO:0000313" key="4">
    <source>
        <dbReference type="Proteomes" id="UP000036106"/>
    </source>
</evidence>
<dbReference type="Gene3D" id="1.10.260.40">
    <property type="entry name" value="lambda repressor-like DNA-binding domains"/>
    <property type="match status" value="1"/>
</dbReference>
<dbReference type="PANTHER" id="PTHR36924">
    <property type="entry name" value="ANTITOXIN HIGA-1"/>
    <property type="match status" value="1"/>
</dbReference>
<reference evidence="4" key="1">
    <citation type="submission" date="2015-07" db="EMBL/GenBank/DDBJ databases">
        <title>Lactobacillus ginsenosidimutans/EMML 3141/ whole genome sequencing.</title>
        <authorList>
            <person name="Kim M.K."/>
            <person name="Im W.-T."/>
            <person name="Srinivasan S."/>
            <person name="Lee J.-J."/>
        </authorList>
    </citation>
    <scope>NUCLEOTIDE SEQUENCE [LARGE SCALE GENOMIC DNA]</scope>
    <source>
        <strain evidence="4">EMML 3041</strain>
    </source>
</reference>
<dbReference type="EMBL" id="CP012034">
    <property type="protein sequence ID" value="AKP67227.1"/>
    <property type="molecule type" value="Genomic_DNA"/>
</dbReference>
<dbReference type="KEGG" id="lgn:ABM34_06540"/>
<evidence type="ECO:0000259" key="2">
    <source>
        <dbReference type="PROSITE" id="PS50943"/>
    </source>
</evidence>
<dbReference type="RefSeq" id="WP_048704399.1">
    <property type="nucleotide sequence ID" value="NZ_CP012034.1"/>
</dbReference>
<dbReference type="CDD" id="cd00093">
    <property type="entry name" value="HTH_XRE"/>
    <property type="match status" value="1"/>
</dbReference>